<dbReference type="Proteomes" id="UP000241808">
    <property type="component" value="Unassembled WGS sequence"/>
</dbReference>
<dbReference type="AlphaFoldDB" id="A0A2T4Z1H4"/>
<dbReference type="Gene3D" id="2.60.120.10">
    <property type="entry name" value="Jelly Rolls"/>
    <property type="match status" value="1"/>
</dbReference>
<organism evidence="1 2">
    <name type="scientific">Phreatobacter oligotrophus</name>
    <dbReference type="NCBI Taxonomy" id="1122261"/>
    <lineage>
        <taxon>Bacteria</taxon>
        <taxon>Pseudomonadati</taxon>
        <taxon>Pseudomonadota</taxon>
        <taxon>Alphaproteobacteria</taxon>
        <taxon>Hyphomicrobiales</taxon>
        <taxon>Phreatobacteraceae</taxon>
        <taxon>Phreatobacter</taxon>
    </lineage>
</organism>
<dbReference type="RefSeq" id="WP_108178346.1">
    <property type="nucleotide sequence ID" value="NZ_PZZL01000006.1"/>
</dbReference>
<dbReference type="OrthoDB" id="9800082at2"/>
<accession>A0A2T4Z1H4</accession>
<comment type="caution">
    <text evidence="1">The sequence shown here is derived from an EMBL/GenBank/DDBJ whole genome shotgun (WGS) entry which is preliminary data.</text>
</comment>
<protein>
    <recommendedName>
        <fullName evidence="3">HutD protein</fullName>
    </recommendedName>
</protein>
<gene>
    <name evidence="1" type="ORF">C8P69_106234</name>
</gene>
<reference evidence="1 2" key="1">
    <citation type="submission" date="2018-04" db="EMBL/GenBank/DDBJ databases">
        <title>Genomic Encyclopedia of Archaeal and Bacterial Type Strains, Phase II (KMG-II): from individual species to whole genera.</title>
        <authorList>
            <person name="Goeker M."/>
        </authorList>
    </citation>
    <scope>NUCLEOTIDE SEQUENCE [LARGE SCALE GENOMIC DNA]</scope>
    <source>
        <strain evidence="1 2">DSM 25521</strain>
    </source>
</reference>
<evidence type="ECO:0000313" key="1">
    <source>
        <dbReference type="EMBL" id="PTM53580.1"/>
    </source>
</evidence>
<dbReference type="EMBL" id="PZZL01000006">
    <property type="protein sequence ID" value="PTM53580.1"/>
    <property type="molecule type" value="Genomic_DNA"/>
</dbReference>
<dbReference type="InterPro" id="IPR010282">
    <property type="entry name" value="Uncharacterised_HutD/Ves"/>
</dbReference>
<sequence>MIHLLDPASFRTVPWKNGGGTATDIAQRLGADGEPDWRVGTAAIDRDGPFSDYAGVTRTFTIIHGAGVTLDFAGEGVRPVPPDAPTVFAGAPAPYCRLVDGVPATAFNLLTRDGAARGTVRILAGGGAADTLAGADVIVLFAVAGDWRVTGASGDIALGAGSALLADAEAGLGVSGAAGGRLAAVAIHRV</sequence>
<name>A0A2T4Z1H4_9HYPH</name>
<dbReference type="PANTHER" id="PTHR37943:SF1">
    <property type="entry name" value="PROTEIN VES"/>
    <property type="match status" value="1"/>
</dbReference>
<keyword evidence="2" id="KW-1185">Reference proteome</keyword>
<dbReference type="Pfam" id="PF05962">
    <property type="entry name" value="HutD"/>
    <property type="match status" value="1"/>
</dbReference>
<dbReference type="InterPro" id="IPR014710">
    <property type="entry name" value="RmlC-like_jellyroll"/>
</dbReference>
<dbReference type="SUPFAM" id="SSF51182">
    <property type="entry name" value="RmlC-like cupins"/>
    <property type="match status" value="1"/>
</dbReference>
<proteinExistence type="predicted"/>
<dbReference type="InterPro" id="IPR011051">
    <property type="entry name" value="RmlC_Cupin_sf"/>
</dbReference>
<evidence type="ECO:0000313" key="2">
    <source>
        <dbReference type="Proteomes" id="UP000241808"/>
    </source>
</evidence>
<evidence type="ECO:0008006" key="3">
    <source>
        <dbReference type="Google" id="ProtNLM"/>
    </source>
</evidence>
<dbReference type="PANTHER" id="PTHR37943">
    <property type="entry name" value="PROTEIN VES"/>
    <property type="match status" value="1"/>
</dbReference>